<name>A0ABP7AJB4_9MICO</name>
<keyword evidence="3" id="KW-1185">Reference proteome</keyword>
<feature type="compositionally biased region" description="Basic and acidic residues" evidence="1">
    <location>
        <begin position="63"/>
        <end position="72"/>
    </location>
</feature>
<evidence type="ECO:0000256" key="1">
    <source>
        <dbReference type="SAM" id="MobiDB-lite"/>
    </source>
</evidence>
<feature type="region of interest" description="Disordered" evidence="1">
    <location>
        <begin position="45"/>
        <end position="151"/>
    </location>
</feature>
<dbReference type="Proteomes" id="UP001501697">
    <property type="component" value="Unassembled WGS sequence"/>
</dbReference>
<feature type="compositionally biased region" description="Polar residues" evidence="1">
    <location>
        <begin position="128"/>
        <end position="138"/>
    </location>
</feature>
<gene>
    <name evidence="2" type="ORF">GCM10022200_15920</name>
</gene>
<dbReference type="EMBL" id="BAAAYU010000005">
    <property type="protein sequence ID" value="GAA3633587.1"/>
    <property type="molecule type" value="Genomic_DNA"/>
</dbReference>
<proteinExistence type="predicted"/>
<comment type="caution">
    <text evidence="2">The sequence shown here is derived from an EMBL/GenBank/DDBJ whole genome shotgun (WGS) entry which is preliminary data.</text>
</comment>
<protein>
    <submittedName>
        <fullName evidence="2">Uncharacterized protein</fullName>
    </submittedName>
</protein>
<reference evidence="3" key="1">
    <citation type="journal article" date="2019" name="Int. J. Syst. Evol. Microbiol.">
        <title>The Global Catalogue of Microorganisms (GCM) 10K type strain sequencing project: providing services to taxonomists for standard genome sequencing and annotation.</title>
        <authorList>
            <consortium name="The Broad Institute Genomics Platform"/>
            <consortium name="The Broad Institute Genome Sequencing Center for Infectious Disease"/>
            <person name="Wu L."/>
            <person name="Ma J."/>
        </authorList>
    </citation>
    <scope>NUCLEOTIDE SEQUENCE [LARGE SCALE GENOMIC DNA]</scope>
    <source>
        <strain evidence="3">JCM 16544</strain>
    </source>
</reference>
<evidence type="ECO:0000313" key="2">
    <source>
        <dbReference type="EMBL" id="GAA3633587.1"/>
    </source>
</evidence>
<evidence type="ECO:0000313" key="3">
    <source>
        <dbReference type="Proteomes" id="UP001501697"/>
    </source>
</evidence>
<organism evidence="2 3">
    <name type="scientific">Microbacterium awajiense</name>
    <dbReference type="NCBI Taxonomy" id="415214"/>
    <lineage>
        <taxon>Bacteria</taxon>
        <taxon>Bacillati</taxon>
        <taxon>Actinomycetota</taxon>
        <taxon>Actinomycetes</taxon>
        <taxon>Micrococcales</taxon>
        <taxon>Microbacteriaceae</taxon>
        <taxon>Microbacterium</taxon>
    </lineage>
</organism>
<sequence length="166" mass="18691">MRAPRRMLVAGGVVAIALALTGCGDMQPEDLNDLFDQAREAIDEVQEAVEDTQPDQGDPEYEEGMREARDDWDTYQQPPPDIEPLDDDPYAFHSTDGDGQQSATEEYHYDGEHEDELSDWYSREYGSEPTSNADGTEQTWEDGGSKTTVKRNFDGTVSARTTWYKP</sequence>
<accession>A0ABP7AJB4</accession>
<dbReference type="PROSITE" id="PS51257">
    <property type="entry name" value="PROKAR_LIPOPROTEIN"/>
    <property type="match status" value="1"/>
</dbReference>
<feature type="compositionally biased region" description="Acidic residues" evidence="1">
    <location>
        <begin position="45"/>
        <end position="62"/>
    </location>
</feature>
<dbReference type="RefSeq" id="WP_344737461.1">
    <property type="nucleotide sequence ID" value="NZ_BAAAYU010000005.1"/>
</dbReference>